<dbReference type="PANTHER" id="PTHR12956:SF17">
    <property type="entry name" value="OS01G0749100 PROTEIN"/>
    <property type="match status" value="1"/>
</dbReference>
<protein>
    <submittedName>
        <fullName evidence="2">Predicted protein</fullName>
    </submittedName>
</protein>
<dbReference type="PANTHER" id="PTHR12956">
    <property type="entry name" value="ALKALINE CERAMIDASE-RELATED"/>
    <property type="match status" value="1"/>
</dbReference>
<evidence type="ECO:0000313" key="3">
    <source>
        <dbReference type="Proteomes" id="UP000008694"/>
    </source>
</evidence>
<gene>
    <name evidence="2" type="ORF">ARALYDRAFT_656784</name>
</gene>
<reference evidence="3" key="1">
    <citation type="journal article" date="2011" name="Nat. Genet.">
        <title>The Arabidopsis lyrata genome sequence and the basis of rapid genome size change.</title>
        <authorList>
            <person name="Hu T.T."/>
            <person name="Pattyn P."/>
            <person name="Bakker E.G."/>
            <person name="Cao J."/>
            <person name="Cheng J.-F."/>
            <person name="Clark R.M."/>
            <person name="Fahlgren N."/>
            <person name="Fawcett J.A."/>
            <person name="Grimwood J."/>
            <person name="Gundlach H."/>
            <person name="Haberer G."/>
            <person name="Hollister J.D."/>
            <person name="Ossowski S."/>
            <person name="Ottilar R.P."/>
            <person name="Salamov A.A."/>
            <person name="Schneeberger K."/>
            <person name="Spannagl M."/>
            <person name="Wang X."/>
            <person name="Yang L."/>
            <person name="Nasrallah M.E."/>
            <person name="Bergelson J."/>
            <person name="Carrington J.C."/>
            <person name="Gaut B.S."/>
            <person name="Schmutz J."/>
            <person name="Mayer K.F.X."/>
            <person name="Van de Peer Y."/>
            <person name="Grigoriev I.V."/>
            <person name="Nordborg M."/>
            <person name="Weigel D."/>
            <person name="Guo Y.-L."/>
        </authorList>
    </citation>
    <scope>NUCLEOTIDE SEQUENCE [LARGE SCALE GENOMIC DNA]</scope>
    <source>
        <strain evidence="3">cv. MN47</strain>
    </source>
</reference>
<accession>D7MA34</accession>
<dbReference type="AlphaFoldDB" id="D7MA34"/>
<dbReference type="Pfam" id="PF04765">
    <property type="entry name" value="TOD1_MUCI70"/>
    <property type="match status" value="1"/>
</dbReference>
<keyword evidence="3" id="KW-1185">Reference proteome</keyword>
<dbReference type="Proteomes" id="UP000008694">
    <property type="component" value="Unassembled WGS sequence"/>
</dbReference>
<dbReference type="HOGENOM" id="CLU_2112210_0_0_1"/>
<sequence>VAYFYAQEMKIDLPVVVFTPRNKSFPVRETVLLHCGFFNANGGFWILDKDKRFMQTCEVVVSTCAFGGGDKIFMNLLECLRHQVTRFAMLRFGMKLLLQYKKQRGHKINENDHIGKWRIVIVKDMPFTDQRLTFFFQVSY</sequence>
<dbReference type="InterPro" id="IPR006852">
    <property type="entry name" value="TOD1_MUCI70"/>
</dbReference>
<organism evidence="3">
    <name type="scientific">Arabidopsis lyrata subsp. lyrata</name>
    <name type="common">Lyre-leaved rock-cress</name>
    <dbReference type="NCBI Taxonomy" id="81972"/>
    <lineage>
        <taxon>Eukaryota</taxon>
        <taxon>Viridiplantae</taxon>
        <taxon>Streptophyta</taxon>
        <taxon>Embryophyta</taxon>
        <taxon>Tracheophyta</taxon>
        <taxon>Spermatophyta</taxon>
        <taxon>Magnoliopsida</taxon>
        <taxon>eudicotyledons</taxon>
        <taxon>Gunneridae</taxon>
        <taxon>Pentapetalae</taxon>
        <taxon>rosids</taxon>
        <taxon>malvids</taxon>
        <taxon>Brassicales</taxon>
        <taxon>Brassicaceae</taxon>
        <taxon>Camelineae</taxon>
        <taxon>Arabidopsis</taxon>
    </lineage>
</organism>
<dbReference type="STRING" id="81972.D7MA34"/>
<evidence type="ECO:0000313" key="2">
    <source>
        <dbReference type="EMBL" id="EFH45526.1"/>
    </source>
</evidence>
<evidence type="ECO:0000259" key="1">
    <source>
        <dbReference type="Pfam" id="PF04765"/>
    </source>
</evidence>
<feature type="non-terminal residue" evidence="2">
    <location>
        <position position="1"/>
    </location>
</feature>
<feature type="domain" description="TOD1/MUCI70 glycosyltransferase-like" evidence="1">
    <location>
        <begin position="19"/>
        <end position="132"/>
    </location>
</feature>
<proteinExistence type="predicted"/>
<dbReference type="InterPro" id="IPR048354">
    <property type="entry name" value="TOD1_MUCI70_glycTrfase_dom"/>
</dbReference>
<dbReference type="Gramene" id="Al_scaffold_0007_839">
    <property type="protein sequence ID" value="Al_scaffold_0007_839"/>
    <property type="gene ID" value="Al_scaffold_0007_839"/>
</dbReference>
<dbReference type="EMBL" id="GL348719">
    <property type="protein sequence ID" value="EFH45526.1"/>
    <property type="molecule type" value="Genomic_DNA"/>
</dbReference>
<name>D7MA34_ARALL</name>